<sequence length="297" mass="34207">MRSFKVNIEGNHDDTEDEGKDYENNDEVGCDLDDFESESKYENGNVLEEVVRKYRKRMKKSRMVEEVPFYVGKEINNKKEIRELVTDNAVKTRRQLRILRNESNRFKVVCLGGNPVFVSGRSNSKKDETLGFKSAHESFQESGASSSPNNSKYQRPTPTCSWKLYLSRKTKLDSWIDKTYNEEHECLQIKELDYWKLGLMGHIGHTYKKVYNNCIDPIHGREMWTSSSCPTTLLPPNYHVEVGRPKKVKKKLVDELSHKINNDGKLTREGVPSKCGICKNYGHNKRTCKGQGSSSLP</sequence>
<evidence type="ECO:0000313" key="3">
    <source>
        <dbReference type="Proteomes" id="UP001229421"/>
    </source>
</evidence>
<dbReference type="AlphaFoldDB" id="A0AAD8KRM5"/>
<feature type="compositionally biased region" description="Polar residues" evidence="1">
    <location>
        <begin position="140"/>
        <end position="156"/>
    </location>
</feature>
<organism evidence="2 3">
    <name type="scientific">Tagetes erecta</name>
    <name type="common">African marigold</name>
    <dbReference type="NCBI Taxonomy" id="13708"/>
    <lineage>
        <taxon>Eukaryota</taxon>
        <taxon>Viridiplantae</taxon>
        <taxon>Streptophyta</taxon>
        <taxon>Embryophyta</taxon>
        <taxon>Tracheophyta</taxon>
        <taxon>Spermatophyta</taxon>
        <taxon>Magnoliopsida</taxon>
        <taxon>eudicotyledons</taxon>
        <taxon>Gunneridae</taxon>
        <taxon>Pentapetalae</taxon>
        <taxon>asterids</taxon>
        <taxon>campanulids</taxon>
        <taxon>Asterales</taxon>
        <taxon>Asteraceae</taxon>
        <taxon>Asteroideae</taxon>
        <taxon>Heliantheae alliance</taxon>
        <taxon>Tageteae</taxon>
        <taxon>Tagetes</taxon>
    </lineage>
</organism>
<proteinExistence type="predicted"/>
<evidence type="ECO:0000256" key="1">
    <source>
        <dbReference type="SAM" id="MobiDB-lite"/>
    </source>
</evidence>
<dbReference type="EMBL" id="JAUHHV010000004">
    <property type="protein sequence ID" value="KAK1428240.1"/>
    <property type="molecule type" value="Genomic_DNA"/>
</dbReference>
<evidence type="ECO:0008006" key="4">
    <source>
        <dbReference type="Google" id="ProtNLM"/>
    </source>
</evidence>
<evidence type="ECO:0000313" key="2">
    <source>
        <dbReference type="EMBL" id="KAK1428240.1"/>
    </source>
</evidence>
<feature type="region of interest" description="Disordered" evidence="1">
    <location>
        <begin position="1"/>
        <end position="27"/>
    </location>
</feature>
<protein>
    <recommendedName>
        <fullName evidence="4">Transposase, mutator type</fullName>
    </recommendedName>
</protein>
<feature type="compositionally biased region" description="Acidic residues" evidence="1">
    <location>
        <begin position="14"/>
        <end position="27"/>
    </location>
</feature>
<feature type="region of interest" description="Disordered" evidence="1">
    <location>
        <begin position="137"/>
        <end position="156"/>
    </location>
</feature>
<comment type="caution">
    <text evidence="2">The sequence shown here is derived from an EMBL/GenBank/DDBJ whole genome shotgun (WGS) entry which is preliminary data.</text>
</comment>
<reference evidence="2" key="1">
    <citation type="journal article" date="2023" name="bioRxiv">
        <title>Improved chromosome-level genome assembly for marigold (Tagetes erecta).</title>
        <authorList>
            <person name="Jiang F."/>
            <person name="Yuan L."/>
            <person name="Wang S."/>
            <person name="Wang H."/>
            <person name="Xu D."/>
            <person name="Wang A."/>
            <person name="Fan W."/>
        </authorList>
    </citation>
    <scope>NUCLEOTIDE SEQUENCE</scope>
    <source>
        <strain evidence="2">WSJ</strain>
        <tissue evidence="2">Leaf</tissue>
    </source>
</reference>
<accession>A0AAD8KRM5</accession>
<keyword evidence="3" id="KW-1185">Reference proteome</keyword>
<name>A0AAD8KRM5_TARER</name>
<gene>
    <name evidence="2" type="ORF">QVD17_17070</name>
</gene>
<dbReference type="Proteomes" id="UP001229421">
    <property type="component" value="Unassembled WGS sequence"/>
</dbReference>